<protein>
    <submittedName>
        <fullName evidence="1">Uncharacterized protein</fullName>
    </submittedName>
</protein>
<organism evidence="1 2">
    <name type="scientific">Deinococcus daejeonensis</name>
    <dbReference type="NCBI Taxonomy" id="1007098"/>
    <lineage>
        <taxon>Bacteria</taxon>
        <taxon>Thermotogati</taxon>
        <taxon>Deinococcota</taxon>
        <taxon>Deinococci</taxon>
        <taxon>Deinococcales</taxon>
        <taxon>Deinococcaceae</taxon>
        <taxon>Deinococcus</taxon>
    </lineage>
</organism>
<accession>A0ABQ2JC87</accession>
<reference evidence="2" key="1">
    <citation type="journal article" date="2019" name="Int. J. Syst. Evol. Microbiol.">
        <title>The Global Catalogue of Microorganisms (GCM) 10K type strain sequencing project: providing services to taxonomists for standard genome sequencing and annotation.</title>
        <authorList>
            <consortium name="The Broad Institute Genomics Platform"/>
            <consortium name="The Broad Institute Genome Sequencing Center for Infectious Disease"/>
            <person name="Wu L."/>
            <person name="Ma J."/>
        </authorList>
    </citation>
    <scope>NUCLEOTIDE SEQUENCE [LARGE SCALE GENOMIC DNA]</scope>
    <source>
        <strain evidence="2">JCM 16918</strain>
    </source>
</reference>
<evidence type="ECO:0000313" key="1">
    <source>
        <dbReference type="EMBL" id="GGN44087.1"/>
    </source>
</evidence>
<name>A0ABQ2JC87_9DEIO</name>
<gene>
    <name evidence="1" type="ORF">GCM10010842_32220</name>
</gene>
<dbReference type="Proteomes" id="UP000645517">
    <property type="component" value="Unassembled WGS sequence"/>
</dbReference>
<evidence type="ECO:0000313" key="2">
    <source>
        <dbReference type="Proteomes" id="UP000645517"/>
    </source>
</evidence>
<keyword evidence="2" id="KW-1185">Reference proteome</keyword>
<sequence length="103" mass="11028">MDPEARIGNLLEASAGIRVWTINHHDHLNPLLRLSERAVRCPDHQIGAVSGGDDDADAEIRHDLTLAHARATAQYIAGYPTYKSNGMLATVPATVTFVASAAV</sequence>
<dbReference type="EMBL" id="BMOR01000021">
    <property type="protein sequence ID" value="GGN44087.1"/>
    <property type="molecule type" value="Genomic_DNA"/>
</dbReference>
<proteinExistence type="predicted"/>
<comment type="caution">
    <text evidence="1">The sequence shown here is derived from an EMBL/GenBank/DDBJ whole genome shotgun (WGS) entry which is preliminary data.</text>
</comment>